<accession>A0CLB0</accession>
<reference evidence="1 2" key="1">
    <citation type="journal article" date="2006" name="Nature">
        <title>Global trends of whole-genome duplications revealed by the ciliate Paramecium tetraurelia.</title>
        <authorList>
            <consortium name="Genoscope"/>
            <person name="Aury J.-M."/>
            <person name="Jaillon O."/>
            <person name="Duret L."/>
            <person name="Noel B."/>
            <person name="Jubin C."/>
            <person name="Porcel B.M."/>
            <person name="Segurens B."/>
            <person name="Daubin V."/>
            <person name="Anthouard V."/>
            <person name="Aiach N."/>
            <person name="Arnaiz O."/>
            <person name="Billaut A."/>
            <person name="Beisson J."/>
            <person name="Blanc I."/>
            <person name="Bouhouche K."/>
            <person name="Camara F."/>
            <person name="Duharcourt S."/>
            <person name="Guigo R."/>
            <person name="Gogendeau D."/>
            <person name="Katinka M."/>
            <person name="Keller A.-M."/>
            <person name="Kissmehl R."/>
            <person name="Klotz C."/>
            <person name="Koll F."/>
            <person name="Le Moue A."/>
            <person name="Lepere C."/>
            <person name="Malinsky S."/>
            <person name="Nowacki M."/>
            <person name="Nowak J.K."/>
            <person name="Plattner H."/>
            <person name="Poulain J."/>
            <person name="Ruiz F."/>
            <person name="Serrano V."/>
            <person name="Zagulski M."/>
            <person name="Dessen P."/>
            <person name="Betermier M."/>
            <person name="Weissenbach J."/>
            <person name="Scarpelli C."/>
            <person name="Schachter V."/>
            <person name="Sperling L."/>
            <person name="Meyer E."/>
            <person name="Cohen J."/>
            <person name="Wincker P."/>
        </authorList>
    </citation>
    <scope>NUCLEOTIDE SEQUENCE [LARGE SCALE GENOMIC DNA]</scope>
    <source>
        <strain evidence="1 2">Stock d4-2</strain>
    </source>
</reference>
<evidence type="ECO:0008006" key="3">
    <source>
        <dbReference type="Google" id="ProtNLM"/>
    </source>
</evidence>
<evidence type="ECO:0000313" key="2">
    <source>
        <dbReference type="Proteomes" id="UP000000600"/>
    </source>
</evidence>
<evidence type="ECO:0000313" key="1">
    <source>
        <dbReference type="EMBL" id="CAK71577.1"/>
    </source>
</evidence>
<dbReference type="EMBL" id="CT868097">
    <property type="protein sequence ID" value="CAK71577.1"/>
    <property type="molecule type" value="Genomic_DNA"/>
</dbReference>
<gene>
    <name evidence="1" type="ORF">GSPATT00008124001</name>
</gene>
<proteinExistence type="predicted"/>
<dbReference type="RefSeq" id="XP_001438974.1">
    <property type="nucleotide sequence ID" value="XM_001438937.2"/>
</dbReference>
<dbReference type="AlphaFoldDB" id="A0CLB0"/>
<dbReference type="InParanoid" id="A0CLB0"/>
<name>A0CLB0_PARTE</name>
<keyword evidence="2" id="KW-1185">Reference proteome</keyword>
<organism evidence="1 2">
    <name type="scientific">Paramecium tetraurelia</name>
    <dbReference type="NCBI Taxonomy" id="5888"/>
    <lineage>
        <taxon>Eukaryota</taxon>
        <taxon>Sar</taxon>
        <taxon>Alveolata</taxon>
        <taxon>Ciliophora</taxon>
        <taxon>Intramacronucleata</taxon>
        <taxon>Oligohymenophorea</taxon>
        <taxon>Peniculida</taxon>
        <taxon>Parameciidae</taxon>
        <taxon>Paramecium</taxon>
    </lineage>
</organism>
<dbReference type="HOGENOM" id="CLU_1083611_0_0_1"/>
<dbReference type="GeneID" id="5024759"/>
<dbReference type="KEGG" id="ptm:GSPATT00008124001"/>
<dbReference type="Proteomes" id="UP000000600">
    <property type="component" value="Unassembled WGS sequence"/>
</dbReference>
<sequence length="257" mass="31356">MINYRHHIDDVSQFIHIYFHYRNRVAYYLIGQLIYKFYSSKFEQFLEIYLFTILISLNVRQQNQQMNLSLLSFKPSIEYNLVYNKEKGLIKNAFKYFNIFVIPRLDQTSQSISPIGNIKAKFFSSHLHYSIFHLNISLWNKNQINKQNEDQIIDQQYQQQSSLCFNFFKLKNHSKKELLYKIILQTSQVIIIQLFKNYLGFINNDQYMQYMRKSKNQYLINEQMQLVQYHYLKQISKRLRKLVINVQVKYHIDYAFI</sequence>
<protein>
    <recommendedName>
        <fullName evidence="3">Transmembrane protein</fullName>
    </recommendedName>
</protein>